<evidence type="ECO:0000313" key="6">
    <source>
        <dbReference type="Proteomes" id="UP000321578"/>
    </source>
</evidence>
<dbReference type="PANTHER" id="PTHR43309:SF3">
    <property type="entry name" value="5-OXOPROLINASE SUBUNIT C"/>
    <property type="match status" value="1"/>
</dbReference>
<dbReference type="InterPro" id="IPR029000">
    <property type="entry name" value="Cyclophilin-like_dom_sf"/>
</dbReference>
<evidence type="ECO:0000256" key="1">
    <source>
        <dbReference type="ARBA" id="ARBA00022741"/>
    </source>
</evidence>
<dbReference type="Gene3D" id="2.40.100.10">
    <property type="entry name" value="Cyclophilin-like"/>
    <property type="match status" value="1"/>
</dbReference>
<keyword evidence="3" id="KW-0067">ATP-binding</keyword>
<protein>
    <submittedName>
        <fullName evidence="5">Biotin-dependent carboxyltransferase family protein</fullName>
    </submittedName>
</protein>
<evidence type="ECO:0000256" key="3">
    <source>
        <dbReference type="ARBA" id="ARBA00022840"/>
    </source>
</evidence>
<dbReference type="Proteomes" id="UP000321578">
    <property type="component" value="Unassembled WGS sequence"/>
</dbReference>
<keyword evidence="5" id="KW-0808">Transferase</keyword>
<feature type="domain" description="Carboxyltransferase" evidence="4">
    <location>
        <begin position="23"/>
        <end position="280"/>
    </location>
</feature>
<sequence length="280" mass="30951">MIELLKAGLYDSIQDLGRFSLQQFGVPYSGAMDQYSAKLANLILGNHHDAAVLEWTLLGPNLKCHSNALICVTGAVSDLKINKHAVKQNMALRIQAGDTLTFGAAQKGCRGYLAVLGGFQTELVMGSRSQYANITAEFRLKKGTRLPIKEQTLPKQLQKASVKTPTAHFDTKLIEVFKGPEYDALSETQQRALTSKTFTVSKDSNRMAYQLNEHFENELEPIFTSLVLPGSVQLTPSGQLVILMRDCQTTGGYPRVLQLSEQAIDRLAQKNIGAELRFEF</sequence>
<evidence type="ECO:0000313" key="5">
    <source>
        <dbReference type="EMBL" id="TXD89807.1"/>
    </source>
</evidence>
<evidence type="ECO:0000259" key="4">
    <source>
        <dbReference type="SMART" id="SM00797"/>
    </source>
</evidence>
<dbReference type="GO" id="GO:0016787">
    <property type="term" value="F:hydrolase activity"/>
    <property type="evidence" value="ECO:0007669"/>
    <property type="project" value="UniProtKB-KW"/>
</dbReference>
<name>A0A5C6ZMC5_9FLAO</name>
<organism evidence="5 6">
    <name type="scientific">Subsaximicrobium wynnwilliamsii</name>
    <dbReference type="NCBI Taxonomy" id="291179"/>
    <lineage>
        <taxon>Bacteria</taxon>
        <taxon>Pseudomonadati</taxon>
        <taxon>Bacteroidota</taxon>
        <taxon>Flavobacteriia</taxon>
        <taxon>Flavobacteriales</taxon>
        <taxon>Flavobacteriaceae</taxon>
        <taxon>Subsaximicrobium</taxon>
    </lineage>
</organism>
<keyword evidence="1" id="KW-0547">Nucleotide-binding</keyword>
<comment type="caution">
    <text evidence="5">The sequence shown here is derived from an EMBL/GenBank/DDBJ whole genome shotgun (WGS) entry which is preliminary data.</text>
</comment>
<dbReference type="Pfam" id="PF02626">
    <property type="entry name" value="CT_A_B"/>
    <property type="match status" value="1"/>
</dbReference>
<proteinExistence type="predicted"/>
<dbReference type="InterPro" id="IPR052708">
    <property type="entry name" value="PxpC"/>
</dbReference>
<evidence type="ECO:0000256" key="2">
    <source>
        <dbReference type="ARBA" id="ARBA00022801"/>
    </source>
</evidence>
<gene>
    <name evidence="5" type="ORF">ESY86_06270</name>
</gene>
<dbReference type="RefSeq" id="WP_147085751.1">
    <property type="nucleotide sequence ID" value="NZ_VORM01000005.1"/>
</dbReference>
<dbReference type="SMART" id="SM00797">
    <property type="entry name" value="AHS2"/>
    <property type="match status" value="1"/>
</dbReference>
<dbReference type="GO" id="GO:0016740">
    <property type="term" value="F:transferase activity"/>
    <property type="evidence" value="ECO:0007669"/>
    <property type="project" value="UniProtKB-KW"/>
</dbReference>
<keyword evidence="2" id="KW-0378">Hydrolase</keyword>
<dbReference type="EMBL" id="VORO01000005">
    <property type="protein sequence ID" value="TXD89807.1"/>
    <property type="molecule type" value="Genomic_DNA"/>
</dbReference>
<dbReference type="InterPro" id="IPR003778">
    <property type="entry name" value="CT_A_B"/>
</dbReference>
<dbReference type="GO" id="GO:0005524">
    <property type="term" value="F:ATP binding"/>
    <property type="evidence" value="ECO:0007669"/>
    <property type="project" value="UniProtKB-KW"/>
</dbReference>
<accession>A0A5C6ZMC5</accession>
<keyword evidence="6" id="KW-1185">Reference proteome</keyword>
<dbReference type="PANTHER" id="PTHR43309">
    <property type="entry name" value="5-OXOPROLINASE SUBUNIT C"/>
    <property type="match status" value="1"/>
</dbReference>
<dbReference type="OrthoDB" id="9782422at2"/>
<reference evidence="5 6" key="1">
    <citation type="submission" date="2019-08" db="EMBL/GenBank/DDBJ databases">
        <title>Genomes of Subsaximicrobium wynnwilliamsii strains.</title>
        <authorList>
            <person name="Bowman J.P."/>
        </authorList>
    </citation>
    <scope>NUCLEOTIDE SEQUENCE [LARGE SCALE GENOMIC DNA]</scope>
    <source>
        <strain evidence="5 6">2-80-2</strain>
    </source>
</reference>
<dbReference type="AlphaFoldDB" id="A0A5C6ZMC5"/>